<evidence type="ECO:0000259" key="3">
    <source>
        <dbReference type="Pfam" id="PF13200"/>
    </source>
</evidence>
<gene>
    <name evidence="4" type="ORF">CBW42_07435</name>
</gene>
<sequence>MNSNHTPNQSRIRRTVAAVLIVAVLVVAVGVFLVAQCLSFDGDGAHVIDRYGVLAQEAQQLESTGSAQPVEEQPQEETPVEQPEPEPEGTDRIVMLAASAVADEQDRILELAESGALDTVVVNIKDDEGNLNLSVDTNEIDEVEYLVDSDADALKEAIGALKEAGVHVIGRIYCLHDAQATDYNSDLAIQFENGGTWLDYDNTRWLDPTNDDTVSYLCDIAKSAAEAGCDELMLADFTFPPRGHLDRAEFDRDPDDQAAVLLDALEEIRHAAGDAAVSLTADSLSDLTDLSANGAEDGIPVGDVGALLDAADRLFVPVDGTDEADSLTDAIHELAENAVVVPVFYSGDAWIAYDGTAALNGVADSEGALDAAENRLTGSYDHSDYSDDSEEYNDSDEYSQEDDSDGYDDSDDTDDTDDSDDGYDDEE</sequence>
<feature type="compositionally biased region" description="Acidic residues" evidence="1">
    <location>
        <begin position="386"/>
        <end position="427"/>
    </location>
</feature>
<dbReference type="SUPFAM" id="SSF51445">
    <property type="entry name" value="(Trans)glycosidases"/>
    <property type="match status" value="1"/>
</dbReference>
<comment type="caution">
    <text evidence="4">The sequence shown here is derived from an EMBL/GenBank/DDBJ whole genome shotgun (WGS) entry which is preliminary data.</text>
</comment>
<evidence type="ECO:0000256" key="2">
    <source>
        <dbReference type="SAM" id="Phobius"/>
    </source>
</evidence>
<dbReference type="OrthoDB" id="9774125at2"/>
<reference evidence="4 5" key="1">
    <citation type="submission" date="2017-05" db="EMBL/GenBank/DDBJ databases">
        <title>Butyricicoccus porcorum sp. nov. a butyrate-producing bacterium from the swine intestinal tract.</title>
        <authorList>
            <person name="Trachsel J."/>
            <person name="Humphrey S."/>
            <person name="Allen H.K."/>
        </authorList>
    </citation>
    <scope>NUCLEOTIDE SEQUENCE [LARGE SCALE GENOMIC DNA]</scope>
    <source>
        <strain evidence="4">BB10</strain>
    </source>
</reference>
<dbReference type="EMBL" id="NHOC01000005">
    <property type="protein sequence ID" value="OUM20651.1"/>
    <property type="molecule type" value="Genomic_DNA"/>
</dbReference>
<protein>
    <recommendedName>
        <fullName evidence="3">DUF4015 domain-containing protein</fullName>
    </recommendedName>
</protein>
<evidence type="ECO:0000313" key="4">
    <source>
        <dbReference type="EMBL" id="OUM20651.1"/>
    </source>
</evidence>
<organism evidence="4 5">
    <name type="scientific">Butyricicoccus porcorum</name>
    <dbReference type="NCBI Taxonomy" id="1945634"/>
    <lineage>
        <taxon>Bacteria</taxon>
        <taxon>Bacillati</taxon>
        <taxon>Bacillota</taxon>
        <taxon>Clostridia</taxon>
        <taxon>Eubacteriales</taxon>
        <taxon>Butyricicoccaceae</taxon>
        <taxon>Butyricicoccus</taxon>
    </lineage>
</organism>
<dbReference type="InterPro" id="IPR025275">
    <property type="entry name" value="DUF4015"/>
</dbReference>
<keyword evidence="5" id="KW-1185">Reference proteome</keyword>
<dbReference type="Pfam" id="PF13200">
    <property type="entry name" value="DUF4015"/>
    <property type="match status" value="1"/>
</dbReference>
<dbReference type="AlphaFoldDB" id="A0A252F4I8"/>
<proteinExistence type="predicted"/>
<feature type="domain" description="DUF4015" evidence="3">
    <location>
        <begin position="102"/>
        <end position="282"/>
    </location>
</feature>
<feature type="region of interest" description="Disordered" evidence="1">
    <location>
        <begin position="378"/>
        <end position="427"/>
    </location>
</feature>
<keyword evidence="2" id="KW-1133">Transmembrane helix</keyword>
<evidence type="ECO:0000256" key="1">
    <source>
        <dbReference type="SAM" id="MobiDB-lite"/>
    </source>
</evidence>
<dbReference type="RefSeq" id="WP_087019317.1">
    <property type="nucleotide sequence ID" value="NZ_NHOC01000005.1"/>
</dbReference>
<feature type="transmembrane region" description="Helical" evidence="2">
    <location>
        <begin position="12"/>
        <end position="35"/>
    </location>
</feature>
<evidence type="ECO:0000313" key="5">
    <source>
        <dbReference type="Proteomes" id="UP000194903"/>
    </source>
</evidence>
<accession>A0A252F4I8</accession>
<dbReference type="Proteomes" id="UP000194903">
    <property type="component" value="Unassembled WGS sequence"/>
</dbReference>
<feature type="compositionally biased region" description="Acidic residues" evidence="1">
    <location>
        <begin position="73"/>
        <end position="88"/>
    </location>
</feature>
<dbReference type="InterPro" id="IPR017853">
    <property type="entry name" value="GH"/>
</dbReference>
<name>A0A252F4I8_9FIRM</name>
<keyword evidence="2" id="KW-0812">Transmembrane</keyword>
<feature type="region of interest" description="Disordered" evidence="1">
    <location>
        <begin position="60"/>
        <end position="88"/>
    </location>
</feature>
<keyword evidence="2" id="KW-0472">Membrane</keyword>